<keyword evidence="3" id="KW-1185">Reference proteome</keyword>
<dbReference type="Proteomes" id="UP001472677">
    <property type="component" value="Unassembled WGS sequence"/>
</dbReference>
<protein>
    <recommendedName>
        <fullName evidence="1">RNase H type-1 domain-containing protein</fullName>
    </recommendedName>
</protein>
<reference evidence="2 3" key="1">
    <citation type="journal article" date="2024" name="G3 (Bethesda)">
        <title>Genome assembly of Hibiscus sabdariffa L. provides insights into metabolisms of medicinal natural products.</title>
        <authorList>
            <person name="Kim T."/>
        </authorList>
    </citation>
    <scope>NUCLEOTIDE SEQUENCE [LARGE SCALE GENOMIC DNA]</scope>
    <source>
        <strain evidence="2">TK-2024</strain>
        <tissue evidence="2">Old leaves</tissue>
    </source>
</reference>
<evidence type="ECO:0000313" key="3">
    <source>
        <dbReference type="Proteomes" id="UP001472677"/>
    </source>
</evidence>
<dbReference type="CDD" id="cd06222">
    <property type="entry name" value="RNase_H_like"/>
    <property type="match status" value="1"/>
</dbReference>
<dbReference type="Gene3D" id="3.30.420.10">
    <property type="entry name" value="Ribonuclease H-like superfamily/Ribonuclease H"/>
    <property type="match status" value="1"/>
</dbReference>
<dbReference type="EMBL" id="JBBPBM010000055">
    <property type="protein sequence ID" value="KAK8517611.1"/>
    <property type="molecule type" value="Genomic_DNA"/>
</dbReference>
<dbReference type="InterPro" id="IPR036397">
    <property type="entry name" value="RNaseH_sf"/>
</dbReference>
<dbReference type="InterPro" id="IPR052929">
    <property type="entry name" value="RNase_H-like_EbsB-rel"/>
</dbReference>
<accession>A0ABR2CDN4</accession>
<gene>
    <name evidence="2" type="ORF">V6N12_016456</name>
</gene>
<dbReference type="InterPro" id="IPR002156">
    <property type="entry name" value="RNaseH_domain"/>
</dbReference>
<dbReference type="Pfam" id="PF13456">
    <property type="entry name" value="RVT_3"/>
    <property type="match status" value="1"/>
</dbReference>
<dbReference type="PANTHER" id="PTHR47074:SF61">
    <property type="entry name" value="RNASE H TYPE-1 DOMAIN-CONTAINING PROTEIN"/>
    <property type="match status" value="1"/>
</dbReference>
<comment type="caution">
    <text evidence="2">The sequence shown here is derived from an EMBL/GenBank/DDBJ whole genome shotgun (WGS) entry which is preliminary data.</text>
</comment>
<dbReference type="PANTHER" id="PTHR47074">
    <property type="entry name" value="BNAC02G40300D PROTEIN"/>
    <property type="match status" value="1"/>
</dbReference>
<evidence type="ECO:0000313" key="2">
    <source>
        <dbReference type="EMBL" id="KAK8517611.1"/>
    </source>
</evidence>
<dbReference type="InterPro" id="IPR044730">
    <property type="entry name" value="RNase_H-like_dom_plant"/>
</dbReference>
<evidence type="ECO:0000259" key="1">
    <source>
        <dbReference type="Pfam" id="PF13456"/>
    </source>
</evidence>
<organism evidence="2 3">
    <name type="scientific">Hibiscus sabdariffa</name>
    <name type="common">roselle</name>
    <dbReference type="NCBI Taxonomy" id="183260"/>
    <lineage>
        <taxon>Eukaryota</taxon>
        <taxon>Viridiplantae</taxon>
        <taxon>Streptophyta</taxon>
        <taxon>Embryophyta</taxon>
        <taxon>Tracheophyta</taxon>
        <taxon>Spermatophyta</taxon>
        <taxon>Magnoliopsida</taxon>
        <taxon>eudicotyledons</taxon>
        <taxon>Gunneridae</taxon>
        <taxon>Pentapetalae</taxon>
        <taxon>rosids</taxon>
        <taxon>malvids</taxon>
        <taxon>Malvales</taxon>
        <taxon>Malvaceae</taxon>
        <taxon>Malvoideae</taxon>
        <taxon>Hibiscus</taxon>
    </lineage>
</organism>
<dbReference type="SUPFAM" id="SSF53098">
    <property type="entry name" value="Ribonuclease H-like"/>
    <property type="match status" value="1"/>
</dbReference>
<feature type="domain" description="RNase H type-1" evidence="1">
    <location>
        <begin position="1"/>
        <end position="81"/>
    </location>
</feature>
<proteinExistence type="predicted"/>
<dbReference type="InterPro" id="IPR012337">
    <property type="entry name" value="RNaseH-like_sf"/>
</dbReference>
<sequence>MAEALTCEDALILAVELGFNMIIIEGDALTIVNKAIARTDERSLSRGIFQNISAMKAFFTDLKFTHVYRSGNSHAHLLAKEGKNFSAQMMWIEEAIPTVEIAVQNDR</sequence>
<name>A0ABR2CDN4_9ROSI</name>